<dbReference type="GeneID" id="54481939"/>
<evidence type="ECO:0000313" key="2">
    <source>
        <dbReference type="Proteomes" id="UP000799437"/>
    </source>
</evidence>
<dbReference type="AlphaFoldDB" id="A0A6A6W952"/>
<dbReference type="Proteomes" id="UP000799437">
    <property type="component" value="Unassembled WGS sequence"/>
</dbReference>
<keyword evidence="2" id="KW-1185">Reference proteome</keyword>
<organism evidence="1 2">
    <name type="scientific">Pseudovirgaria hyperparasitica</name>
    <dbReference type="NCBI Taxonomy" id="470096"/>
    <lineage>
        <taxon>Eukaryota</taxon>
        <taxon>Fungi</taxon>
        <taxon>Dikarya</taxon>
        <taxon>Ascomycota</taxon>
        <taxon>Pezizomycotina</taxon>
        <taxon>Dothideomycetes</taxon>
        <taxon>Dothideomycetes incertae sedis</taxon>
        <taxon>Acrospermales</taxon>
        <taxon>Acrospermaceae</taxon>
        <taxon>Pseudovirgaria</taxon>
    </lineage>
</organism>
<gene>
    <name evidence="1" type="ORF">EJ05DRAFT_336520</name>
</gene>
<evidence type="ECO:0000313" key="1">
    <source>
        <dbReference type="EMBL" id="KAF2759193.1"/>
    </source>
</evidence>
<proteinExistence type="predicted"/>
<dbReference type="RefSeq" id="XP_033601644.1">
    <property type="nucleotide sequence ID" value="XM_033740885.1"/>
</dbReference>
<reference evidence="1" key="1">
    <citation type="journal article" date="2020" name="Stud. Mycol.">
        <title>101 Dothideomycetes genomes: a test case for predicting lifestyles and emergence of pathogens.</title>
        <authorList>
            <person name="Haridas S."/>
            <person name="Albert R."/>
            <person name="Binder M."/>
            <person name="Bloem J."/>
            <person name="Labutti K."/>
            <person name="Salamov A."/>
            <person name="Andreopoulos B."/>
            <person name="Baker S."/>
            <person name="Barry K."/>
            <person name="Bills G."/>
            <person name="Bluhm B."/>
            <person name="Cannon C."/>
            <person name="Castanera R."/>
            <person name="Culley D."/>
            <person name="Daum C."/>
            <person name="Ezra D."/>
            <person name="Gonzalez J."/>
            <person name="Henrissat B."/>
            <person name="Kuo A."/>
            <person name="Liang C."/>
            <person name="Lipzen A."/>
            <person name="Lutzoni F."/>
            <person name="Magnuson J."/>
            <person name="Mondo S."/>
            <person name="Nolan M."/>
            <person name="Ohm R."/>
            <person name="Pangilinan J."/>
            <person name="Park H.-J."/>
            <person name="Ramirez L."/>
            <person name="Alfaro M."/>
            <person name="Sun H."/>
            <person name="Tritt A."/>
            <person name="Yoshinaga Y."/>
            <person name="Zwiers L.-H."/>
            <person name="Turgeon B."/>
            <person name="Goodwin S."/>
            <person name="Spatafora J."/>
            <person name="Crous P."/>
            <person name="Grigoriev I."/>
        </authorList>
    </citation>
    <scope>NUCLEOTIDE SEQUENCE</scope>
    <source>
        <strain evidence="1">CBS 121739</strain>
    </source>
</reference>
<name>A0A6A6W952_9PEZI</name>
<accession>A0A6A6W952</accession>
<protein>
    <submittedName>
        <fullName evidence="1">Uncharacterized protein</fullName>
    </submittedName>
</protein>
<sequence length="139" mass="15484">MIRQQSMSGVVILNAGLPHSLVHGDCCHRMLSLVRLGCIPHNPSPVSLPQSNDRAETNQTTPRPIHNVLNVYHIKPCRAENHRSAALTFDRPLANRPSRYRLGSHKAGCLFLLTHHSTCLTPLLRICIAYPAPWVSNQT</sequence>
<dbReference type="EMBL" id="ML996570">
    <property type="protein sequence ID" value="KAF2759193.1"/>
    <property type="molecule type" value="Genomic_DNA"/>
</dbReference>